<dbReference type="EMBL" id="JAYGHT010000086">
    <property type="protein sequence ID" value="MEA5520614.1"/>
    <property type="molecule type" value="Genomic_DNA"/>
</dbReference>
<dbReference type="Gene3D" id="1.25.40.10">
    <property type="entry name" value="Tetratricopeptide repeat domain"/>
    <property type="match status" value="1"/>
</dbReference>
<feature type="compositionally biased region" description="Low complexity" evidence="6">
    <location>
        <begin position="193"/>
        <end position="208"/>
    </location>
</feature>
<evidence type="ECO:0000256" key="5">
    <source>
        <dbReference type="ARBA" id="ARBA00023136"/>
    </source>
</evidence>
<evidence type="ECO:0000313" key="8">
    <source>
        <dbReference type="EMBL" id="MEA5520614.1"/>
    </source>
</evidence>
<sequence length="281" mass="31861">MTYSIDDLARDYAKKAQDYDKRGDNHQKQGNYKESLEEYAQSLNYYAKFLQFSDRNFIRYEKTNPSRNYGLDTQVSVLIWLGILLTKIETCYSQQQEYAKVAVFIENLKELVKVLGKFKNSFDGNVLKTYEKLAEGTRYAEATVSLRSDQSEFETQSNPSDDSDATFKKLCLEFDRCCSYEICPLPSRGVDENSSSSNSNISQNRQSSGENNNFIRIVAAIFFPPLGLWLTVGFGFQFWANLALLLFLGSLNVGSNPIATVGACILALSHAIWVILNHDRS</sequence>
<proteinExistence type="inferred from homology"/>
<evidence type="ECO:0000256" key="2">
    <source>
        <dbReference type="ARBA" id="ARBA00009530"/>
    </source>
</evidence>
<comment type="subcellular location">
    <subcellularLocation>
        <location evidence="1">Membrane</location>
    </subcellularLocation>
</comment>
<keyword evidence="9" id="KW-1185">Reference proteome</keyword>
<evidence type="ECO:0000256" key="1">
    <source>
        <dbReference type="ARBA" id="ARBA00004370"/>
    </source>
</evidence>
<dbReference type="RefSeq" id="WP_323276177.1">
    <property type="nucleotide sequence ID" value="NZ_JAYGHT010000086.1"/>
</dbReference>
<protein>
    <submittedName>
        <fullName evidence="8">YqaE/Pmp3 family membrane protein</fullName>
    </submittedName>
</protein>
<accession>A0ABU5U099</accession>
<keyword evidence="3 7" id="KW-0812">Transmembrane</keyword>
<organism evidence="8 9">
    <name type="scientific">Limnoraphis robusta CCNP1315</name>
    <dbReference type="NCBI Taxonomy" id="3110306"/>
    <lineage>
        <taxon>Bacteria</taxon>
        <taxon>Bacillati</taxon>
        <taxon>Cyanobacteriota</taxon>
        <taxon>Cyanophyceae</taxon>
        <taxon>Oscillatoriophycideae</taxon>
        <taxon>Oscillatoriales</taxon>
        <taxon>Sirenicapillariaceae</taxon>
        <taxon>Limnoraphis</taxon>
    </lineage>
</organism>
<reference evidence="8 9" key="1">
    <citation type="submission" date="2023-12" db="EMBL/GenBank/DDBJ databases">
        <title>Baltic Sea Cyanobacteria.</title>
        <authorList>
            <person name="Delbaje E."/>
            <person name="Fewer D.P."/>
            <person name="Shishido T.K."/>
        </authorList>
    </citation>
    <scope>NUCLEOTIDE SEQUENCE [LARGE SCALE GENOMIC DNA]</scope>
    <source>
        <strain evidence="8 9">CCNP 1315</strain>
    </source>
</reference>
<feature type="transmembrane region" description="Helical" evidence="7">
    <location>
        <begin position="258"/>
        <end position="276"/>
    </location>
</feature>
<keyword evidence="4 7" id="KW-1133">Transmembrane helix</keyword>
<evidence type="ECO:0000256" key="6">
    <source>
        <dbReference type="SAM" id="MobiDB-lite"/>
    </source>
</evidence>
<feature type="transmembrane region" description="Helical" evidence="7">
    <location>
        <begin position="214"/>
        <end position="238"/>
    </location>
</feature>
<evidence type="ECO:0000256" key="4">
    <source>
        <dbReference type="ARBA" id="ARBA00022989"/>
    </source>
</evidence>
<evidence type="ECO:0000256" key="7">
    <source>
        <dbReference type="SAM" id="Phobius"/>
    </source>
</evidence>
<comment type="similarity">
    <text evidence="2">Belongs to the UPF0057 (PMP3) family.</text>
</comment>
<dbReference type="Pfam" id="PF01679">
    <property type="entry name" value="Pmp3"/>
    <property type="match status" value="1"/>
</dbReference>
<keyword evidence="5 7" id="KW-0472">Membrane</keyword>
<evidence type="ECO:0000313" key="9">
    <source>
        <dbReference type="Proteomes" id="UP001301728"/>
    </source>
</evidence>
<gene>
    <name evidence="8" type="ORF">VB854_16850</name>
</gene>
<evidence type="ECO:0000256" key="3">
    <source>
        <dbReference type="ARBA" id="ARBA00022692"/>
    </source>
</evidence>
<comment type="caution">
    <text evidence="8">The sequence shown here is derived from an EMBL/GenBank/DDBJ whole genome shotgun (WGS) entry which is preliminary data.</text>
</comment>
<dbReference type="InterPro" id="IPR000612">
    <property type="entry name" value="PMP3"/>
</dbReference>
<dbReference type="InterPro" id="IPR011990">
    <property type="entry name" value="TPR-like_helical_dom_sf"/>
</dbReference>
<name>A0ABU5U099_9CYAN</name>
<dbReference type="Proteomes" id="UP001301728">
    <property type="component" value="Unassembled WGS sequence"/>
</dbReference>
<feature type="region of interest" description="Disordered" evidence="6">
    <location>
        <begin position="189"/>
        <end position="208"/>
    </location>
</feature>